<dbReference type="EMBL" id="JADFFM010000001">
    <property type="protein sequence ID" value="MBE9667088.1"/>
    <property type="molecule type" value="Genomic_DNA"/>
</dbReference>
<dbReference type="Proteomes" id="UP000632774">
    <property type="component" value="Unassembled WGS sequence"/>
</dbReference>
<keyword evidence="2" id="KW-1185">Reference proteome</keyword>
<evidence type="ECO:0000313" key="2">
    <source>
        <dbReference type="Proteomes" id="UP000632774"/>
    </source>
</evidence>
<protein>
    <recommendedName>
        <fullName evidence="3">Immunity protein 22 of polymorphic toxin system</fullName>
    </recommendedName>
</protein>
<name>A0ABR9XI72_9SPHI</name>
<reference evidence="1 2" key="1">
    <citation type="submission" date="2020-10" db="EMBL/GenBank/DDBJ databases">
        <title>Mucilaginibacter mali sp. nov., isolated from rhizosphere soil of apple orchard.</title>
        <authorList>
            <person name="Lee J.-S."/>
            <person name="Kim H.S."/>
            <person name="Kim J.-S."/>
        </authorList>
    </citation>
    <scope>NUCLEOTIDE SEQUENCE [LARGE SCALE GENOMIC DNA]</scope>
    <source>
        <strain evidence="1 2">KCTC 23157</strain>
    </source>
</reference>
<evidence type="ECO:0000313" key="1">
    <source>
        <dbReference type="EMBL" id="MBE9667088.1"/>
    </source>
</evidence>
<accession>A0ABR9XI72</accession>
<gene>
    <name evidence="1" type="ORF">IRJ18_12010</name>
</gene>
<dbReference type="RefSeq" id="WP_194106439.1">
    <property type="nucleotide sequence ID" value="NZ_JADFFM010000001.1"/>
</dbReference>
<sequence length="153" mass="18167">MNWEQLRENIYFIDGSLRDIYIFDTTEKDWQIWVEFVNENYPVTFPNYDLATKQTQIDFNKVLKGWDDLDADRYTASVYLDGIKVNAHFFIESEIENDITPTEINSIDDHLKLLEYMKKVSTLLNKKVVLTPENMPNEVLIMVYHYEVIITLS</sequence>
<evidence type="ECO:0008006" key="3">
    <source>
        <dbReference type="Google" id="ProtNLM"/>
    </source>
</evidence>
<proteinExistence type="predicted"/>
<comment type="caution">
    <text evidence="1">The sequence shown here is derived from an EMBL/GenBank/DDBJ whole genome shotgun (WGS) entry which is preliminary data.</text>
</comment>
<organism evidence="1 2">
    <name type="scientific">Mucilaginibacter boryungensis</name>
    <dbReference type="NCBI Taxonomy" id="768480"/>
    <lineage>
        <taxon>Bacteria</taxon>
        <taxon>Pseudomonadati</taxon>
        <taxon>Bacteroidota</taxon>
        <taxon>Sphingobacteriia</taxon>
        <taxon>Sphingobacteriales</taxon>
        <taxon>Sphingobacteriaceae</taxon>
        <taxon>Mucilaginibacter</taxon>
    </lineage>
</organism>